<evidence type="ECO:0000313" key="3">
    <source>
        <dbReference type="Proteomes" id="UP000183898"/>
    </source>
</evidence>
<dbReference type="RefSeq" id="WP_081353602.1">
    <property type="nucleotide sequence ID" value="NZ_FOCT01000001.1"/>
</dbReference>
<feature type="transmembrane region" description="Helical" evidence="1">
    <location>
        <begin position="65"/>
        <end position="86"/>
    </location>
</feature>
<dbReference type="EMBL" id="FOCT01000001">
    <property type="protein sequence ID" value="SEM76231.1"/>
    <property type="molecule type" value="Genomic_DNA"/>
</dbReference>
<keyword evidence="1" id="KW-0472">Membrane</keyword>
<name>A0A1H8AZR2_9PROT</name>
<keyword evidence="1" id="KW-1133">Transmembrane helix</keyword>
<proteinExistence type="predicted"/>
<protein>
    <submittedName>
        <fullName evidence="2">Putative membrane protein</fullName>
    </submittedName>
</protein>
<organism evidence="2 3">
    <name type="scientific">Nitrosospira multiformis</name>
    <dbReference type="NCBI Taxonomy" id="1231"/>
    <lineage>
        <taxon>Bacteria</taxon>
        <taxon>Pseudomonadati</taxon>
        <taxon>Pseudomonadota</taxon>
        <taxon>Betaproteobacteria</taxon>
        <taxon>Nitrosomonadales</taxon>
        <taxon>Nitrosomonadaceae</taxon>
        <taxon>Nitrosospira</taxon>
    </lineage>
</organism>
<feature type="transmembrane region" description="Helical" evidence="1">
    <location>
        <begin position="106"/>
        <end position="124"/>
    </location>
</feature>
<dbReference type="AlphaFoldDB" id="A0A1H8AZR2"/>
<evidence type="ECO:0000313" key="2">
    <source>
        <dbReference type="EMBL" id="SEM76231.1"/>
    </source>
</evidence>
<accession>A0A1H8AZR2</accession>
<dbReference type="InterPro" id="IPR014509">
    <property type="entry name" value="YjdF-like"/>
</dbReference>
<dbReference type="PIRSF" id="PIRSF020606">
    <property type="entry name" value="UCP020606"/>
    <property type="match status" value="1"/>
</dbReference>
<dbReference type="Proteomes" id="UP000183898">
    <property type="component" value="Unassembled WGS sequence"/>
</dbReference>
<keyword evidence="1" id="KW-0812">Transmembrane</keyword>
<gene>
    <name evidence="2" type="ORF">SAMN05216404_10184</name>
</gene>
<evidence type="ECO:0000256" key="1">
    <source>
        <dbReference type="SAM" id="Phobius"/>
    </source>
</evidence>
<dbReference type="Pfam" id="PF09997">
    <property type="entry name" value="DUF2238"/>
    <property type="match status" value="1"/>
</dbReference>
<reference evidence="2 3" key="1">
    <citation type="submission" date="2016-10" db="EMBL/GenBank/DDBJ databases">
        <authorList>
            <person name="de Groot N.N."/>
        </authorList>
    </citation>
    <scope>NUCLEOTIDE SEQUENCE [LARGE SCALE GENOMIC DNA]</scope>
    <source>
        <strain evidence="2 3">Nl18</strain>
    </source>
</reference>
<feature type="transmembrane region" description="Helical" evidence="1">
    <location>
        <begin position="12"/>
        <end position="29"/>
    </location>
</feature>
<dbReference type="InterPro" id="IPR058534">
    <property type="entry name" value="YjdF"/>
</dbReference>
<feature type="transmembrane region" description="Helical" evidence="1">
    <location>
        <begin position="35"/>
        <end position="53"/>
    </location>
</feature>
<sequence length="211" mass="23746">MKTRLSFSENRFLQVVLVGYFLVWIATSINPLDWQVWAIENILVVVLVAILAATYRRFAFSNLSYLLIALYLSLHAVGTNTGYAQTPIGFWLKDMLGLDRNPYDRVIHFTFGLLLAYPFYELVIRTGNLRGWPAHWSPVSIILAASVGFEVMESLIAEIISPGTGPAWLGAQGDEWDMQFDLTAALLGSLAIMPFTYWEERVATKLGTPHE</sequence>